<feature type="compositionally biased region" description="Low complexity" evidence="2">
    <location>
        <begin position="278"/>
        <end position="288"/>
    </location>
</feature>
<evidence type="ECO:0000313" key="4">
    <source>
        <dbReference type="Proteomes" id="UP001152798"/>
    </source>
</evidence>
<evidence type="ECO:0008006" key="5">
    <source>
        <dbReference type="Google" id="ProtNLM"/>
    </source>
</evidence>
<feature type="region of interest" description="Disordered" evidence="2">
    <location>
        <begin position="29"/>
        <end position="136"/>
    </location>
</feature>
<dbReference type="OrthoDB" id="197735at2759"/>
<dbReference type="PANTHER" id="PTHR31540">
    <property type="entry name" value="CENTROSOMAL PROTEIN OF 131 KDA"/>
    <property type="match status" value="1"/>
</dbReference>
<protein>
    <recommendedName>
        <fullName evidence="5">5-azacytidine-induced protein 1</fullName>
    </recommendedName>
</protein>
<keyword evidence="4" id="KW-1185">Reference proteome</keyword>
<dbReference type="AlphaFoldDB" id="A0A9P0HBJ1"/>
<dbReference type="Proteomes" id="UP001152798">
    <property type="component" value="Chromosome 4"/>
</dbReference>
<feature type="coiled-coil region" evidence="1">
    <location>
        <begin position="824"/>
        <end position="998"/>
    </location>
</feature>
<dbReference type="InterPro" id="IPR030465">
    <property type="entry name" value="CEP131"/>
</dbReference>
<feature type="region of interest" description="Disordered" evidence="2">
    <location>
        <begin position="260"/>
        <end position="291"/>
    </location>
</feature>
<feature type="coiled-coil region" evidence="1">
    <location>
        <begin position="605"/>
        <end position="792"/>
    </location>
</feature>
<feature type="compositionally biased region" description="Polar residues" evidence="2">
    <location>
        <begin position="104"/>
        <end position="127"/>
    </location>
</feature>
<feature type="coiled-coil region" evidence="1">
    <location>
        <begin position="533"/>
        <end position="560"/>
    </location>
</feature>
<dbReference type="GO" id="GO:0010824">
    <property type="term" value="P:regulation of centrosome duplication"/>
    <property type="evidence" value="ECO:0007669"/>
    <property type="project" value="TreeGrafter"/>
</dbReference>
<accession>A0A9P0HBJ1</accession>
<dbReference type="GO" id="GO:0034451">
    <property type="term" value="C:centriolar satellite"/>
    <property type="evidence" value="ECO:0007669"/>
    <property type="project" value="TreeGrafter"/>
</dbReference>
<evidence type="ECO:0000313" key="3">
    <source>
        <dbReference type="EMBL" id="CAH1399253.1"/>
    </source>
</evidence>
<dbReference type="EMBL" id="OV725080">
    <property type="protein sequence ID" value="CAH1399253.1"/>
    <property type="molecule type" value="Genomic_DNA"/>
</dbReference>
<keyword evidence="1" id="KW-0175">Coiled coil</keyword>
<sequence>MPLADAKERKQNEENNLLDFRLKGTQIALQRRPSPVCSRSSSRLEPNFRSMSATPTFPYKEKHRKTPPWTRPQSADHVTRGRRKIAAKFERSGDRRHSKRKGTGSMNNLLDNSSIEDGIDSETSITPSPVPSLNEVLRSNGKLEPGLAAKPPIPPGLLPKRDHKSMDDIINIKFQRWFPESIQDAYKDKVLEMNTGKMKLNSLITPKLKLSKSSENLNDFHDSSRTPETQVTLSFPLHFDAYESPRFDSNKRLPKTHTMETIEESEDVPQVKLNGTASNYSNKNGNGNNDREFMNSKVGQSLNQFYDGPNLCNQKKRVTIHENLDSEIERKNGFVESSNSSFVNENQISDSQNFSKNVTKTVETGNQGQNYSDSGTQERENFRLPMNGDEQRTGLNNEDILNWMGNSTEVTQEGAQDKVLGSTTYNDIISMLKVLEKEEVESLKLEALSVNRSNNNSVCSNVTPVGASCRDILTFLDDLDRSDSRNGMHSPETKPAIPHNDVVKPLPAGRMGQLLSLDSSELAQRVMALSLELEEKTVMSERAQERLKETQEKLNKHKTDSDSIIKRHQKFIDQLLQEKRLLGEQCASVVKEMEEKHNKTVASMESRHEVELKKLQEKMLAAEKLRREKWENERIKKIKEQTVKGLEPELERMTRTHQDELAELRRAHERELSEMEAASSRRIMAAREQALRDREQAVSEEREAARKKLEDELAEVERSYQEQRRRLMNEVRDEKERLEREANASLAQRTRQLEEKWKQAEADLQERMAMLQEKHEAELKALRETLEGERQSWLNHQTIALVEKEKQIRESVKKERDRHIEAVIRRLDDEAQEKERTLEAKIVRIKEEYERELKESEGLLHELKRKLKDARSEIQDYEEIVSKLRTQTTQLECQLTTAKQHVERLEYERSESRSLARSEACSQIAALQRELSEERMKKEEAVALLQAEKERELQQVYNRVKEAIAKKDETVRMVQKQRDAALEQCAQLETMVDQQRKELSMRKQ</sequence>
<dbReference type="PANTHER" id="PTHR31540:SF1">
    <property type="entry name" value="CENTROSOMAL PROTEIN OF 131 KDA"/>
    <property type="match status" value="1"/>
</dbReference>
<feature type="compositionally biased region" description="Low complexity" evidence="2">
    <location>
        <begin position="31"/>
        <end position="43"/>
    </location>
</feature>
<reference evidence="3" key="1">
    <citation type="submission" date="2022-01" db="EMBL/GenBank/DDBJ databases">
        <authorList>
            <person name="King R."/>
        </authorList>
    </citation>
    <scope>NUCLEOTIDE SEQUENCE</scope>
</reference>
<dbReference type="GO" id="GO:0005929">
    <property type="term" value="C:cilium"/>
    <property type="evidence" value="ECO:0007669"/>
    <property type="project" value="GOC"/>
</dbReference>
<evidence type="ECO:0000256" key="2">
    <source>
        <dbReference type="SAM" id="MobiDB-lite"/>
    </source>
</evidence>
<dbReference type="GO" id="GO:0035735">
    <property type="term" value="P:intraciliary transport involved in cilium assembly"/>
    <property type="evidence" value="ECO:0007669"/>
    <property type="project" value="InterPro"/>
</dbReference>
<gene>
    <name evidence="3" type="ORF">NEZAVI_LOCUS8737</name>
</gene>
<proteinExistence type="predicted"/>
<organism evidence="3 4">
    <name type="scientific">Nezara viridula</name>
    <name type="common">Southern green stink bug</name>
    <name type="synonym">Cimex viridulus</name>
    <dbReference type="NCBI Taxonomy" id="85310"/>
    <lineage>
        <taxon>Eukaryota</taxon>
        <taxon>Metazoa</taxon>
        <taxon>Ecdysozoa</taxon>
        <taxon>Arthropoda</taxon>
        <taxon>Hexapoda</taxon>
        <taxon>Insecta</taxon>
        <taxon>Pterygota</taxon>
        <taxon>Neoptera</taxon>
        <taxon>Paraneoptera</taxon>
        <taxon>Hemiptera</taxon>
        <taxon>Heteroptera</taxon>
        <taxon>Panheteroptera</taxon>
        <taxon>Pentatomomorpha</taxon>
        <taxon>Pentatomoidea</taxon>
        <taxon>Pentatomidae</taxon>
        <taxon>Pentatominae</taxon>
        <taxon>Nezara</taxon>
    </lineage>
</organism>
<evidence type="ECO:0000256" key="1">
    <source>
        <dbReference type="SAM" id="Coils"/>
    </source>
</evidence>
<name>A0A9P0HBJ1_NEZVI</name>